<reference evidence="1" key="1">
    <citation type="journal article" date="2020" name="Fungal Divers.">
        <title>Resolving the Mortierellaceae phylogeny through synthesis of multi-gene phylogenetics and phylogenomics.</title>
        <authorList>
            <person name="Vandepol N."/>
            <person name="Liber J."/>
            <person name="Desiro A."/>
            <person name="Na H."/>
            <person name="Kennedy M."/>
            <person name="Barry K."/>
            <person name="Grigoriev I.V."/>
            <person name="Miller A.N."/>
            <person name="O'Donnell K."/>
            <person name="Stajich J.E."/>
            <person name="Bonito G."/>
        </authorList>
    </citation>
    <scope>NUCLEOTIDE SEQUENCE</scope>
    <source>
        <strain evidence="1">NVP1</strain>
    </source>
</reference>
<dbReference type="EMBL" id="JAAAUY010000578">
    <property type="protein sequence ID" value="KAF9328302.1"/>
    <property type="molecule type" value="Genomic_DNA"/>
</dbReference>
<keyword evidence="2" id="KW-1185">Reference proteome</keyword>
<dbReference type="AlphaFoldDB" id="A0A9P5SI98"/>
<sequence length="500" mass="56379">MPDTPPAHFTQSPDQWDDLYAFMMSRRTQNATSHFSKFRAVLGNFIAGGSDEQKQTAKTLKATVTLADIAEAVKEVLNSPKASHFKERADRLSKMTIDTVEAPLGATTKYFKDNVTEVNRASITTGACSNSGKSSTRKGNNFIKDGELEDQILMEDMVGDFESSVSIESIRDEDEEADENGDEDDNFACLRPLNQKLKWYAGRCNILASFWDFKNEKENQKYSLSKDTIADLSSIGNTFEDAIRNSKGVDYRVDLIRLITLCLDPMKFYAAGSQSVKERQYFVDLVLPCFRQTFWLFGLSMSILETQVQGCARHLNANRIPLVEKVVTANFADATVAHDGLQPVLVECGPPNNSDHDKRFSGHYKLIRDLKDTWVFCTEGLIRSNRIPPTNMKVFGVQAFGQEVELYCLDFVGCFRLQQLTSFIVPSRGATNFAETFKEMVECCYGFAQMVAEEVGRWDRADQWLDESKRRMAENALGCLPITIPRSAKELKKRQGVNEE</sequence>
<protein>
    <submittedName>
        <fullName evidence="1">Uncharacterized protein</fullName>
    </submittedName>
</protein>
<accession>A0A9P5SI98</accession>
<gene>
    <name evidence="1" type="ORF">BG006_008485</name>
</gene>
<name>A0A9P5SI98_9FUNG</name>
<proteinExistence type="predicted"/>
<evidence type="ECO:0000313" key="1">
    <source>
        <dbReference type="EMBL" id="KAF9328302.1"/>
    </source>
</evidence>
<organism evidence="1 2">
    <name type="scientific">Podila minutissima</name>
    <dbReference type="NCBI Taxonomy" id="64525"/>
    <lineage>
        <taxon>Eukaryota</taxon>
        <taxon>Fungi</taxon>
        <taxon>Fungi incertae sedis</taxon>
        <taxon>Mucoromycota</taxon>
        <taxon>Mortierellomycotina</taxon>
        <taxon>Mortierellomycetes</taxon>
        <taxon>Mortierellales</taxon>
        <taxon>Mortierellaceae</taxon>
        <taxon>Podila</taxon>
    </lineage>
</organism>
<dbReference type="Proteomes" id="UP000696485">
    <property type="component" value="Unassembled WGS sequence"/>
</dbReference>
<comment type="caution">
    <text evidence="1">The sequence shown here is derived from an EMBL/GenBank/DDBJ whole genome shotgun (WGS) entry which is preliminary data.</text>
</comment>
<evidence type="ECO:0000313" key="2">
    <source>
        <dbReference type="Proteomes" id="UP000696485"/>
    </source>
</evidence>